<feature type="domain" description="Methyltransferase FkbM" evidence="1">
    <location>
        <begin position="8"/>
        <end position="166"/>
    </location>
</feature>
<comment type="caution">
    <text evidence="2">The sequence shown here is derived from an EMBL/GenBank/DDBJ whole genome shotgun (WGS) entry which is preliminary data.</text>
</comment>
<evidence type="ECO:0000313" key="2">
    <source>
        <dbReference type="EMBL" id="MFC3880874.1"/>
    </source>
</evidence>
<dbReference type="GO" id="GO:0032259">
    <property type="term" value="P:methylation"/>
    <property type="evidence" value="ECO:0007669"/>
    <property type="project" value="UniProtKB-KW"/>
</dbReference>
<name>A0ABV8AVQ8_9BACT</name>
<dbReference type="GO" id="GO:0008168">
    <property type="term" value="F:methyltransferase activity"/>
    <property type="evidence" value="ECO:0007669"/>
    <property type="project" value="UniProtKB-KW"/>
</dbReference>
<evidence type="ECO:0000259" key="1">
    <source>
        <dbReference type="Pfam" id="PF05050"/>
    </source>
</evidence>
<dbReference type="NCBIfam" id="TIGR01444">
    <property type="entry name" value="fkbM_fam"/>
    <property type="match status" value="1"/>
</dbReference>
<gene>
    <name evidence="2" type="ORF">ACFOSV_11830</name>
</gene>
<keyword evidence="2" id="KW-0489">Methyltransferase</keyword>
<dbReference type="SUPFAM" id="SSF53335">
    <property type="entry name" value="S-adenosyl-L-methionine-dependent methyltransferases"/>
    <property type="match status" value="1"/>
</dbReference>
<dbReference type="RefSeq" id="WP_377906223.1">
    <property type="nucleotide sequence ID" value="NZ_JBHRZS010000007.1"/>
</dbReference>
<organism evidence="2 3">
    <name type="scientific">Algoriphagus namhaensis</name>
    <dbReference type="NCBI Taxonomy" id="915353"/>
    <lineage>
        <taxon>Bacteria</taxon>
        <taxon>Pseudomonadati</taxon>
        <taxon>Bacteroidota</taxon>
        <taxon>Cytophagia</taxon>
        <taxon>Cytophagales</taxon>
        <taxon>Cyclobacteriaceae</taxon>
        <taxon>Algoriphagus</taxon>
    </lineage>
</organism>
<dbReference type="Proteomes" id="UP001595805">
    <property type="component" value="Unassembled WGS sequence"/>
</dbReference>
<accession>A0ABV8AVQ8</accession>
<keyword evidence="2" id="KW-0808">Transferase</keyword>
<evidence type="ECO:0000313" key="3">
    <source>
        <dbReference type="Proteomes" id="UP001595805"/>
    </source>
</evidence>
<dbReference type="Pfam" id="PF05050">
    <property type="entry name" value="Methyltransf_21"/>
    <property type="match status" value="1"/>
</dbReference>
<dbReference type="InterPro" id="IPR029063">
    <property type="entry name" value="SAM-dependent_MTases_sf"/>
</dbReference>
<sequence>MYLDIGCFEPVTFSNTYFFYLRGWVGLVVDPNPSLGSLFQKIRPKDTFVNKGIGAEAGILKYYRLPQKMSSMNTFDYSFLEQNGLVKYIESEIDIPITTMKEIVEEFGNAHKLDILDVDVEGLDLEVLQSNDWEYFRPKLVMVETDSSIEEDLGGEVYNYMVSKEYSLISKLVQSSSGAGNLVFIKNEFKLK</sequence>
<dbReference type="Gene3D" id="3.40.50.150">
    <property type="entry name" value="Vaccinia Virus protein VP39"/>
    <property type="match status" value="1"/>
</dbReference>
<reference evidence="3" key="1">
    <citation type="journal article" date="2019" name="Int. J. Syst. Evol. Microbiol.">
        <title>The Global Catalogue of Microorganisms (GCM) 10K type strain sequencing project: providing services to taxonomists for standard genome sequencing and annotation.</title>
        <authorList>
            <consortium name="The Broad Institute Genomics Platform"/>
            <consortium name="The Broad Institute Genome Sequencing Center for Infectious Disease"/>
            <person name="Wu L."/>
            <person name="Ma J."/>
        </authorList>
    </citation>
    <scope>NUCLEOTIDE SEQUENCE [LARGE SCALE GENOMIC DNA]</scope>
    <source>
        <strain evidence="3">CCUG 60523</strain>
    </source>
</reference>
<dbReference type="EMBL" id="JBHRZS010000007">
    <property type="protein sequence ID" value="MFC3880874.1"/>
    <property type="molecule type" value="Genomic_DNA"/>
</dbReference>
<keyword evidence="3" id="KW-1185">Reference proteome</keyword>
<dbReference type="InterPro" id="IPR006342">
    <property type="entry name" value="FkbM_mtfrase"/>
</dbReference>
<proteinExistence type="predicted"/>
<protein>
    <submittedName>
        <fullName evidence="2">FkbM family methyltransferase</fullName>
    </submittedName>
</protein>